<name>E4ZSH1_LEPMJ</name>
<evidence type="ECO:0000313" key="1">
    <source>
        <dbReference type="EMBL" id="CBX94351.1"/>
    </source>
</evidence>
<proteinExistence type="predicted"/>
<sequence>MDDAGRCRDGVQAASNTPESLCPQHQAIDTLSALFVPLSELLSNGFYYAYAAQGHDMSGLADSTFLTIQEPRRTNIWESLKARPSYSDQYT</sequence>
<organism evidence="2">
    <name type="scientific">Leptosphaeria maculans (strain JN3 / isolate v23.1.3 / race Av1-4-5-6-7-8)</name>
    <name type="common">Blackleg fungus</name>
    <name type="synonym">Phoma lingam</name>
    <dbReference type="NCBI Taxonomy" id="985895"/>
    <lineage>
        <taxon>Eukaryota</taxon>
        <taxon>Fungi</taxon>
        <taxon>Dikarya</taxon>
        <taxon>Ascomycota</taxon>
        <taxon>Pezizomycotina</taxon>
        <taxon>Dothideomycetes</taxon>
        <taxon>Pleosporomycetidae</taxon>
        <taxon>Pleosporales</taxon>
        <taxon>Pleosporineae</taxon>
        <taxon>Leptosphaeriaceae</taxon>
        <taxon>Plenodomus</taxon>
        <taxon>Plenodomus lingam/Leptosphaeria maculans species complex</taxon>
    </lineage>
</organism>
<dbReference type="GeneID" id="13290916"/>
<gene>
    <name evidence="1" type="ORF">LEMA_P121150.1</name>
</gene>
<dbReference type="HOGENOM" id="CLU_2427415_0_0_1"/>
<dbReference type="VEuPathDB" id="FungiDB:LEMA_P121150.1"/>
<dbReference type="InParanoid" id="E4ZSH1"/>
<evidence type="ECO:0000313" key="2">
    <source>
        <dbReference type="Proteomes" id="UP000002668"/>
    </source>
</evidence>
<reference evidence="2" key="1">
    <citation type="journal article" date="2011" name="Nat. Commun.">
        <title>Effector diversification within compartments of the Leptosphaeria maculans genome affected by Repeat-Induced Point mutations.</title>
        <authorList>
            <person name="Rouxel T."/>
            <person name="Grandaubert J."/>
            <person name="Hane J.K."/>
            <person name="Hoede C."/>
            <person name="van de Wouw A.P."/>
            <person name="Couloux A."/>
            <person name="Dominguez V."/>
            <person name="Anthouard V."/>
            <person name="Bally P."/>
            <person name="Bourras S."/>
            <person name="Cozijnsen A.J."/>
            <person name="Ciuffetti L.M."/>
            <person name="Degrave A."/>
            <person name="Dilmaghani A."/>
            <person name="Duret L."/>
            <person name="Fudal I."/>
            <person name="Goodwin S.B."/>
            <person name="Gout L."/>
            <person name="Glaser N."/>
            <person name="Linglin J."/>
            <person name="Kema G.H.J."/>
            <person name="Lapalu N."/>
            <person name="Lawrence C.B."/>
            <person name="May K."/>
            <person name="Meyer M."/>
            <person name="Ollivier B."/>
            <person name="Poulain J."/>
            <person name="Schoch C.L."/>
            <person name="Simon A."/>
            <person name="Spatafora J.W."/>
            <person name="Stachowiak A."/>
            <person name="Turgeon B.G."/>
            <person name="Tyler B.M."/>
            <person name="Vincent D."/>
            <person name="Weissenbach J."/>
            <person name="Amselem J."/>
            <person name="Quesneville H."/>
            <person name="Oliver R.P."/>
            <person name="Wincker P."/>
            <person name="Balesdent M.-H."/>
            <person name="Howlett B.J."/>
        </authorList>
    </citation>
    <scope>NUCLEOTIDE SEQUENCE [LARGE SCALE GENOMIC DNA]</scope>
    <source>
        <strain evidence="2">JN3 / isolate v23.1.3 / race Av1-4-5-6-7-8</strain>
    </source>
</reference>
<protein>
    <submittedName>
        <fullName evidence="1">Predicted protein</fullName>
    </submittedName>
</protein>
<dbReference type="RefSeq" id="XP_003837795.1">
    <property type="nucleotide sequence ID" value="XM_003837747.1"/>
</dbReference>
<keyword evidence="2" id="KW-1185">Reference proteome</keyword>
<dbReference type="AlphaFoldDB" id="E4ZSH1"/>
<dbReference type="EMBL" id="FP929122">
    <property type="protein sequence ID" value="CBX94351.1"/>
    <property type="molecule type" value="Genomic_DNA"/>
</dbReference>
<dbReference type="Proteomes" id="UP000002668">
    <property type="component" value="Genome"/>
</dbReference>
<accession>E4ZSH1</accession>